<dbReference type="PATRIC" id="fig|265726.11.peg.1810"/>
<accession>A0A0F5V8Z4</accession>
<evidence type="ECO:0000259" key="5">
    <source>
        <dbReference type="PROSITE" id="PS50305"/>
    </source>
</evidence>
<dbReference type="SUPFAM" id="SSF52467">
    <property type="entry name" value="DHS-like NAD/FAD-binding domain"/>
    <property type="match status" value="1"/>
</dbReference>
<dbReference type="InterPro" id="IPR029035">
    <property type="entry name" value="DHS-like_NAD/FAD-binding_dom"/>
</dbReference>
<dbReference type="PANTHER" id="PTHR11085:SF4">
    <property type="entry name" value="NAD-DEPENDENT PROTEIN DEACYLASE"/>
    <property type="match status" value="1"/>
</dbReference>
<dbReference type="GO" id="GO:0036054">
    <property type="term" value="F:protein-malonyllysine demalonylase activity"/>
    <property type="evidence" value="ECO:0007669"/>
    <property type="project" value="InterPro"/>
</dbReference>
<dbReference type="GO" id="GO:0005737">
    <property type="term" value="C:cytoplasm"/>
    <property type="evidence" value="ECO:0007669"/>
    <property type="project" value="UniProtKB-SubCell"/>
</dbReference>
<dbReference type="Gene3D" id="3.30.1600.10">
    <property type="entry name" value="SIR2/SIRT2 'Small Domain"/>
    <property type="match status" value="1"/>
</dbReference>
<organism evidence="6 7">
    <name type="scientific">Photobacterium halotolerans</name>
    <dbReference type="NCBI Taxonomy" id="265726"/>
    <lineage>
        <taxon>Bacteria</taxon>
        <taxon>Pseudomonadati</taxon>
        <taxon>Pseudomonadota</taxon>
        <taxon>Gammaproteobacteria</taxon>
        <taxon>Vibrionales</taxon>
        <taxon>Vibrionaceae</taxon>
        <taxon>Photobacterium</taxon>
    </lineage>
</organism>
<feature type="binding site" evidence="3">
    <location>
        <position position="57"/>
    </location>
    <ligand>
        <name>substrate</name>
    </ligand>
</feature>
<comment type="caution">
    <text evidence="6">The sequence shown here is derived from an EMBL/GenBank/DDBJ whole genome shotgun (WGS) entry which is preliminary data.</text>
</comment>
<evidence type="ECO:0000313" key="7">
    <source>
        <dbReference type="Proteomes" id="UP000033633"/>
    </source>
</evidence>
<feature type="domain" description="Deacetylase sirtuin-type" evidence="5">
    <location>
        <begin position="1"/>
        <end position="237"/>
    </location>
</feature>
<dbReference type="InterPro" id="IPR026590">
    <property type="entry name" value="Ssirtuin_cat_dom"/>
</dbReference>
<keyword evidence="3" id="KW-0963">Cytoplasm</keyword>
<dbReference type="RefSeq" id="WP_046221936.1">
    <property type="nucleotide sequence ID" value="NZ_JWYV01000018.1"/>
</dbReference>
<keyword evidence="3" id="KW-0479">Metal-binding</keyword>
<keyword evidence="3" id="KW-0862">Zinc</keyword>
<protein>
    <recommendedName>
        <fullName evidence="3">NAD-dependent protein deacylase</fullName>
        <ecNumber evidence="3">2.3.1.286</ecNumber>
    </recommendedName>
    <alternativeName>
        <fullName evidence="3">Regulatory protein SIR2 homolog</fullName>
    </alternativeName>
</protein>
<dbReference type="CDD" id="cd01412">
    <property type="entry name" value="SIRT5_Af1_CobB"/>
    <property type="match status" value="1"/>
</dbReference>
<feature type="binding site" evidence="3">
    <location>
        <begin position="13"/>
        <end position="32"/>
    </location>
    <ligand>
        <name>NAD(+)</name>
        <dbReference type="ChEBI" id="CHEBI:57540"/>
    </ligand>
</feature>
<dbReference type="GO" id="GO:0070403">
    <property type="term" value="F:NAD+ binding"/>
    <property type="evidence" value="ECO:0007669"/>
    <property type="project" value="UniProtKB-UniRule"/>
</dbReference>
<dbReference type="Gene3D" id="3.40.50.1220">
    <property type="entry name" value="TPP-binding domain"/>
    <property type="match status" value="1"/>
</dbReference>
<dbReference type="GO" id="GO:0008270">
    <property type="term" value="F:zinc ion binding"/>
    <property type="evidence" value="ECO:0007669"/>
    <property type="project" value="UniProtKB-UniRule"/>
</dbReference>
<comment type="similarity">
    <text evidence="3">Belongs to the sirtuin family. Class III subfamily.</text>
</comment>
<feature type="binding site" evidence="3">
    <location>
        <begin position="94"/>
        <end position="97"/>
    </location>
    <ligand>
        <name>NAD(+)</name>
        <dbReference type="ChEBI" id="CHEBI:57540"/>
    </ligand>
</feature>
<feature type="binding site" evidence="3">
    <location>
        <position position="223"/>
    </location>
    <ligand>
        <name>NAD(+)</name>
        <dbReference type="ChEBI" id="CHEBI:57540"/>
    </ligand>
</feature>
<dbReference type="InterPro" id="IPR027546">
    <property type="entry name" value="Sirtuin_class_III"/>
</dbReference>
<comment type="function">
    <text evidence="3">NAD-dependent lysine deacetylase and desuccinylase that specifically removes acetyl and succinyl groups on target proteins. Modulates the activities of several proteins which are inactive in their acylated form.</text>
</comment>
<feature type="binding site" evidence="3">
    <location>
        <begin position="179"/>
        <end position="181"/>
    </location>
    <ligand>
        <name>NAD(+)</name>
        <dbReference type="ChEBI" id="CHEBI:57540"/>
    </ligand>
</feature>
<comment type="subcellular location">
    <subcellularLocation>
        <location evidence="3">Cytoplasm</location>
    </subcellularLocation>
</comment>
<feature type="active site" description="Proton acceptor" evidence="3">
    <location>
        <position position="112"/>
    </location>
</feature>
<comment type="cofactor">
    <cofactor evidence="3">
        <name>Zn(2+)</name>
        <dbReference type="ChEBI" id="CHEBI:29105"/>
    </cofactor>
    <text evidence="3">Binds 1 zinc ion per subunit.</text>
</comment>
<comment type="catalytic activity">
    <reaction evidence="3">
        <text>N(6)-succinyl-L-lysyl-[protein] + NAD(+) + H2O = 2''-O-succinyl-ADP-D-ribose + nicotinamide + L-lysyl-[protein]</text>
        <dbReference type="Rhea" id="RHEA:47668"/>
        <dbReference type="Rhea" id="RHEA-COMP:9752"/>
        <dbReference type="Rhea" id="RHEA-COMP:11877"/>
        <dbReference type="ChEBI" id="CHEBI:15377"/>
        <dbReference type="ChEBI" id="CHEBI:17154"/>
        <dbReference type="ChEBI" id="CHEBI:29969"/>
        <dbReference type="ChEBI" id="CHEBI:57540"/>
        <dbReference type="ChEBI" id="CHEBI:87830"/>
        <dbReference type="ChEBI" id="CHEBI:87832"/>
    </reaction>
</comment>
<dbReference type="OrthoDB" id="9800582at2"/>
<evidence type="ECO:0000256" key="1">
    <source>
        <dbReference type="ARBA" id="ARBA00022679"/>
    </source>
</evidence>
<comment type="catalytic activity">
    <reaction evidence="3">
        <text>N(6)-acetyl-L-lysyl-[protein] + NAD(+) + H2O = 2''-O-acetyl-ADP-D-ribose + nicotinamide + L-lysyl-[protein]</text>
        <dbReference type="Rhea" id="RHEA:43636"/>
        <dbReference type="Rhea" id="RHEA-COMP:9752"/>
        <dbReference type="Rhea" id="RHEA-COMP:10731"/>
        <dbReference type="ChEBI" id="CHEBI:15377"/>
        <dbReference type="ChEBI" id="CHEBI:17154"/>
        <dbReference type="ChEBI" id="CHEBI:29969"/>
        <dbReference type="ChEBI" id="CHEBI:57540"/>
        <dbReference type="ChEBI" id="CHEBI:61930"/>
        <dbReference type="ChEBI" id="CHEBI:83767"/>
        <dbReference type="EC" id="2.3.1.286"/>
    </reaction>
</comment>
<dbReference type="Pfam" id="PF02146">
    <property type="entry name" value="SIR2"/>
    <property type="match status" value="1"/>
</dbReference>
<dbReference type="STRING" id="265726.KY46_17650"/>
<dbReference type="EC" id="2.3.1.286" evidence="3"/>
<name>A0A0F5V8Z4_9GAMM</name>
<dbReference type="GO" id="GO:0036055">
    <property type="term" value="F:protein-succinyllysine desuccinylase activity"/>
    <property type="evidence" value="ECO:0007669"/>
    <property type="project" value="UniProtKB-UniRule"/>
</dbReference>
<dbReference type="AlphaFoldDB" id="A0A0F5V8Z4"/>
<feature type="binding site" evidence="3">
    <location>
        <position position="60"/>
    </location>
    <ligand>
        <name>substrate</name>
    </ligand>
</feature>
<comment type="caution">
    <text evidence="3 4">Lacks conserved residue(s) required for the propagation of feature annotation.</text>
</comment>
<comment type="domain">
    <text evidence="3">2 residues (Tyr-57 and Arg-60) present in a large hydrophobic pocket are probably involved in substrate specificity. They are important for desuccinylation activity, but dispensable for deacetylation activity.</text>
</comment>
<evidence type="ECO:0000256" key="2">
    <source>
        <dbReference type="ARBA" id="ARBA00023027"/>
    </source>
</evidence>
<dbReference type="EMBL" id="JWYV01000018">
    <property type="protein sequence ID" value="KKC98583.1"/>
    <property type="molecule type" value="Genomic_DNA"/>
</dbReference>
<dbReference type="InterPro" id="IPR050134">
    <property type="entry name" value="NAD-dep_sirtuin_deacylases"/>
</dbReference>
<evidence type="ECO:0000256" key="4">
    <source>
        <dbReference type="PROSITE-ProRule" id="PRU00236"/>
    </source>
</evidence>
<evidence type="ECO:0000313" key="6">
    <source>
        <dbReference type="EMBL" id="KKC98583.1"/>
    </source>
</evidence>
<dbReference type="InterPro" id="IPR026591">
    <property type="entry name" value="Sirtuin_cat_small_dom_sf"/>
</dbReference>
<dbReference type="PROSITE" id="PS50305">
    <property type="entry name" value="SIRTUIN"/>
    <property type="match status" value="1"/>
</dbReference>
<reference evidence="6 7" key="1">
    <citation type="submission" date="2014-12" db="EMBL/GenBank/DDBJ databases">
        <title>Mercury Reductase activity and rhizosphere competence traits in the genome of root associated Photobacterium halotolerans MELD1.</title>
        <authorList>
            <person name="Mathew D.C."/>
            <person name="Huang C.-C."/>
        </authorList>
    </citation>
    <scope>NUCLEOTIDE SEQUENCE [LARGE SCALE GENOMIC DNA]</scope>
    <source>
        <strain evidence="6 7">MELD1</strain>
    </source>
</reference>
<keyword evidence="1" id="KW-0808">Transferase</keyword>
<keyword evidence="2 3" id="KW-0520">NAD</keyword>
<evidence type="ECO:0000256" key="3">
    <source>
        <dbReference type="HAMAP-Rule" id="MF_01121"/>
    </source>
</evidence>
<dbReference type="GO" id="GO:0017136">
    <property type="term" value="F:histone deacetylase activity, NAD-dependent"/>
    <property type="evidence" value="ECO:0007669"/>
    <property type="project" value="TreeGrafter"/>
</dbReference>
<sequence length="239" mass="26378">MHFPYRNIVILTGAGISAESGIKTFRDQDGLWENHRIEDVATPEGFKRDPNLVQSFYNQRRQQLESGSVQPNAAHYALSRLENELDGTVTIITQNIDNLHEKAGSHDVIHMHGELLKAQCSQSGQTIEWSGDISLDDSCHCCQIPAPLRPNVVWFGEMPQSMDKIYSALVAADLFIAIGTSGSVYPAAGFVHEAAMHGAHTLELNLEPSIVESEFDEKRYGPASQIVPELVEELLTPAN</sequence>
<feature type="binding site" evidence="3">
    <location>
        <position position="139"/>
    </location>
    <ligand>
        <name>Zn(2+)</name>
        <dbReference type="ChEBI" id="CHEBI:29105"/>
    </ligand>
</feature>
<keyword evidence="7" id="KW-1185">Reference proteome</keyword>
<dbReference type="PANTHER" id="PTHR11085">
    <property type="entry name" value="NAD-DEPENDENT PROTEIN DEACYLASE SIRTUIN-5, MITOCHONDRIAL-RELATED"/>
    <property type="match status" value="1"/>
</dbReference>
<dbReference type="Proteomes" id="UP000033633">
    <property type="component" value="Unassembled WGS sequence"/>
</dbReference>
<dbReference type="InterPro" id="IPR003000">
    <property type="entry name" value="Sirtuin"/>
</dbReference>
<proteinExistence type="inferred from homology"/>
<dbReference type="NCBIfam" id="NF001755">
    <property type="entry name" value="PRK00481.1-5"/>
    <property type="match status" value="1"/>
</dbReference>
<dbReference type="HAMAP" id="MF_01121">
    <property type="entry name" value="Sirtuin_ClassIII"/>
    <property type="match status" value="1"/>
</dbReference>
<gene>
    <name evidence="3" type="primary">cobB</name>
    <name evidence="6" type="ORF">KY46_17650</name>
</gene>
<feature type="binding site" evidence="3">
    <location>
        <position position="120"/>
    </location>
    <ligand>
        <name>Zn(2+)</name>
        <dbReference type="ChEBI" id="CHEBI:29105"/>
    </ligand>
</feature>